<dbReference type="RefSeq" id="WP_145079265.1">
    <property type="nucleotide sequence ID" value="NZ_JAYFNS010000034.1"/>
</dbReference>
<name>A0A562JKM0_9FIRM</name>
<organism evidence="1 2">
    <name type="scientific">Sedimentibacter saalensis</name>
    <dbReference type="NCBI Taxonomy" id="130788"/>
    <lineage>
        <taxon>Bacteria</taxon>
        <taxon>Bacillati</taxon>
        <taxon>Bacillota</taxon>
        <taxon>Tissierellia</taxon>
        <taxon>Sedimentibacter</taxon>
    </lineage>
</organism>
<comment type="caution">
    <text evidence="1">The sequence shown here is derived from an EMBL/GenBank/DDBJ whole genome shotgun (WGS) entry which is preliminary data.</text>
</comment>
<dbReference type="AlphaFoldDB" id="A0A562JKM0"/>
<dbReference type="Proteomes" id="UP000315343">
    <property type="component" value="Unassembled WGS sequence"/>
</dbReference>
<evidence type="ECO:0000313" key="1">
    <source>
        <dbReference type="EMBL" id="TWH83797.1"/>
    </source>
</evidence>
<reference evidence="1 2" key="1">
    <citation type="submission" date="2019-07" db="EMBL/GenBank/DDBJ databases">
        <title>Genomic Encyclopedia of Type Strains, Phase I: the one thousand microbial genomes (KMG-I) project.</title>
        <authorList>
            <person name="Kyrpides N."/>
        </authorList>
    </citation>
    <scope>NUCLEOTIDE SEQUENCE [LARGE SCALE GENOMIC DNA]</scope>
    <source>
        <strain evidence="1 2">DSM 13558</strain>
    </source>
</reference>
<proteinExistence type="predicted"/>
<accession>A0A562JKM0</accession>
<dbReference type="EMBL" id="VLKH01000001">
    <property type="protein sequence ID" value="TWH83797.1"/>
    <property type="molecule type" value="Genomic_DNA"/>
</dbReference>
<evidence type="ECO:0000313" key="2">
    <source>
        <dbReference type="Proteomes" id="UP000315343"/>
    </source>
</evidence>
<gene>
    <name evidence="1" type="ORF">LY60_00409</name>
</gene>
<protein>
    <submittedName>
        <fullName evidence="1">Uncharacterized protein</fullName>
    </submittedName>
</protein>
<keyword evidence="2" id="KW-1185">Reference proteome</keyword>
<sequence length="159" mass="19262">MLKSKKLIVLFIIVVLALLLIVKFERELVFISYLPNTIDKSISYKVNSYQVILPLQKFSFITFFDTVMVSQIRYFTFLETEEISNYYDLSRQQAENNYEIIKYDDLYLYYDKANNVYVQIPIEVHIYDNNIIRKVWFNLVPKDEIREIIEKKMLDEKKR</sequence>